<protein>
    <submittedName>
        <fullName evidence="2">Uncharacterized protein</fullName>
    </submittedName>
</protein>
<gene>
    <name evidence="2" type="ORF">SLS60_002349</name>
</gene>
<dbReference type="EMBL" id="JAKJXO020000002">
    <property type="protein sequence ID" value="KAL1610679.1"/>
    <property type="molecule type" value="Genomic_DNA"/>
</dbReference>
<evidence type="ECO:0000313" key="2">
    <source>
        <dbReference type="EMBL" id="KAL1610679.1"/>
    </source>
</evidence>
<reference evidence="2 3" key="1">
    <citation type="submission" date="2024-02" db="EMBL/GenBank/DDBJ databases">
        <title>De novo assembly and annotation of 12 fungi associated with fruit tree decline syndrome in Ontario, Canada.</title>
        <authorList>
            <person name="Sulman M."/>
            <person name="Ellouze W."/>
            <person name="Ilyukhin E."/>
        </authorList>
    </citation>
    <scope>NUCLEOTIDE SEQUENCE [LARGE SCALE GENOMIC DNA]</scope>
    <source>
        <strain evidence="2 3">M42-189</strain>
    </source>
</reference>
<evidence type="ECO:0000313" key="3">
    <source>
        <dbReference type="Proteomes" id="UP001521785"/>
    </source>
</evidence>
<keyword evidence="3" id="KW-1185">Reference proteome</keyword>
<name>A0ABR3S2Z5_9PLEO</name>
<feature type="compositionally biased region" description="Low complexity" evidence="1">
    <location>
        <begin position="603"/>
        <end position="621"/>
    </location>
</feature>
<feature type="region of interest" description="Disordered" evidence="1">
    <location>
        <begin position="388"/>
        <end position="457"/>
    </location>
</feature>
<comment type="caution">
    <text evidence="2">The sequence shown here is derived from an EMBL/GenBank/DDBJ whole genome shotgun (WGS) entry which is preliminary data.</text>
</comment>
<accession>A0ABR3S2Z5</accession>
<feature type="compositionally biased region" description="Pro residues" evidence="1">
    <location>
        <begin position="447"/>
        <end position="457"/>
    </location>
</feature>
<dbReference type="Proteomes" id="UP001521785">
    <property type="component" value="Unassembled WGS sequence"/>
</dbReference>
<feature type="compositionally biased region" description="Low complexity" evidence="1">
    <location>
        <begin position="632"/>
        <end position="645"/>
    </location>
</feature>
<feature type="region of interest" description="Disordered" evidence="1">
    <location>
        <begin position="481"/>
        <end position="502"/>
    </location>
</feature>
<evidence type="ECO:0000256" key="1">
    <source>
        <dbReference type="SAM" id="MobiDB-lite"/>
    </source>
</evidence>
<feature type="region of interest" description="Disordered" evidence="1">
    <location>
        <begin position="575"/>
        <end position="673"/>
    </location>
</feature>
<proteinExistence type="predicted"/>
<organism evidence="2 3">
    <name type="scientific">Paraconiothyrium brasiliense</name>
    <dbReference type="NCBI Taxonomy" id="300254"/>
    <lineage>
        <taxon>Eukaryota</taxon>
        <taxon>Fungi</taxon>
        <taxon>Dikarya</taxon>
        <taxon>Ascomycota</taxon>
        <taxon>Pezizomycotina</taxon>
        <taxon>Dothideomycetes</taxon>
        <taxon>Pleosporomycetidae</taxon>
        <taxon>Pleosporales</taxon>
        <taxon>Massarineae</taxon>
        <taxon>Didymosphaeriaceae</taxon>
        <taxon>Paraconiothyrium</taxon>
    </lineage>
</organism>
<sequence>MDFPPVCESWSAKGRRTFDPFSRGPARFILVNDGESKVPALLLSQSMFKALDRAATVSQEFGKERKAGREKSREHRQLTRSRQAELATIDFEIEHLKRTLERGDREMDKAVTSRLCGLNERKFTLTGMLECGRRIRERMDKDQLDLDDRLSNEMYRLGVVIQELWERAGIFDTATDQHMSRDKPTTIGDVEQRAYHLLSQRHKSVEEARKRYEDYLQHREQMFLDWIHQKGFNCTDQYDLDEKRDLFRRNDHRDKATELCRDMEEHKASYTKAYEVCRQLGLEVTDLPEIEAENHEDIIQRVNRDIIDSFEHNRHLVDAWMDTPPKKDDERTVSQAFSQSGDTLHPGHSLSCDMPLSEAQRHITEYEELRTKAQRKAMLEIGEKTSSAKNVVSTTVPEGAAPRPGIQRGKPAVKPPPGDASGEAKNTVSIVIPPRAESRRRSKRKFPPPASYGPTPPTCFAIPPFGSFIRADDQVQAPQIRPWSSPWSSRGTIPDGGQGRLDLKHRKPLQKIAGRKRKFDEFNEDNGMHGLKTRKFEPSAASTTSPSGAPFKDSDIPLPLIDWWILTQSERQQSAEAEGIPSVPQESNGGCSDIFVQGLGHASSPNESSMRPPNSSSSTPPAHVVHVAPGLTIASSSTPPSAEISSAKDRSSTGSTHQRRTYGTIEEEDKDEL</sequence>